<gene>
    <name evidence="5" type="ORF">RND81_12G195600</name>
</gene>
<feature type="chain" id="PRO_5043463659" evidence="4">
    <location>
        <begin position="21"/>
        <end position="153"/>
    </location>
</feature>
<accession>A0AAW1HCT8</accession>
<dbReference type="PANTHER" id="PTHR33227">
    <property type="entry name" value="STIGMA-SPECIFIC STIG1-LIKE PROTEIN 3"/>
    <property type="match status" value="1"/>
</dbReference>
<dbReference type="AlphaFoldDB" id="A0AAW1HCT8"/>
<evidence type="ECO:0000256" key="2">
    <source>
        <dbReference type="ARBA" id="ARBA00022729"/>
    </source>
</evidence>
<dbReference type="Proteomes" id="UP001443914">
    <property type="component" value="Unassembled WGS sequence"/>
</dbReference>
<sequence>MTKMMKIMFLVNIAVITVIALNSMSTNMQPQTKTTPNESTLSRPNKRVSRFLVETSNQNRRSNSKAANHCNKDNEVCNIVFVYGKNSTCCNNKCMDVNEDDKNCGACHNKCKFTQHCCGGECVDLSYDKRHCGKCNNNCFEGQFCDYGMCDYA</sequence>
<keyword evidence="2 4" id="KW-0732">Signal</keyword>
<reference evidence="5" key="1">
    <citation type="submission" date="2024-03" db="EMBL/GenBank/DDBJ databases">
        <title>WGS assembly of Saponaria officinalis var. Norfolk2.</title>
        <authorList>
            <person name="Jenkins J."/>
            <person name="Shu S."/>
            <person name="Grimwood J."/>
            <person name="Barry K."/>
            <person name="Goodstein D."/>
            <person name="Schmutz J."/>
            <person name="Leebens-Mack J."/>
            <person name="Osbourn A."/>
        </authorList>
    </citation>
    <scope>NUCLEOTIDE SEQUENCE [LARGE SCALE GENOMIC DNA]</scope>
    <source>
        <strain evidence="5">JIC</strain>
    </source>
</reference>
<organism evidence="5 6">
    <name type="scientific">Saponaria officinalis</name>
    <name type="common">Common soapwort</name>
    <name type="synonym">Lychnis saponaria</name>
    <dbReference type="NCBI Taxonomy" id="3572"/>
    <lineage>
        <taxon>Eukaryota</taxon>
        <taxon>Viridiplantae</taxon>
        <taxon>Streptophyta</taxon>
        <taxon>Embryophyta</taxon>
        <taxon>Tracheophyta</taxon>
        <taxon>Spermatophyta</taxon>
        <taxon>Magnoliopsida</taxon>
        <taxon>eudicotyledons</taxon>
        <taxon>Gunneridae</taxon>
        <taxon>Pentapetalae</taxon>
        <taxon>Caryophyllales</taxon>
        <taxon>Caryophyllaceae</taxon>
        <taxon>Caryophylleae</taxon>
        <taxon>Saponaria</taxon>
    </lineage>
</organism>
<proteinExistence type="inferred from homology"/>
<dbReference type="Pfam" id="PF04885">
    <property type="entry name" value="Stig1"/>
    <property type="match status" value="1"/>
</dbReference>
<keyword evidence="6" id="KW-1185">Reference proteome</keyword>
<evidence type="ECO:0000256" key="1">
    <source>
        <dbReference type="ARBA" id="ARBA00006010"/>
    </source>
</evidence>
<feature type="signal peptide" evidence="4">
    <location>
        <begin position="1"/>
        <end position="20"/>
    </location>
</feature>
<feature type="region of interest" description="Disordered" evidence="3">
    <location>
        <begin position="27"/>
        <end position="46"/>
    </location>
</feature>
<dbReference type="PANTHER" id="PTHR33227:SF18">
    <property type="entry name" value="STIGMA-SPECIFIC STIG1-LIKE PROTEIN 3"/>
    <property type="match status" value="1"/>
</dbReference>
<dbReference type="EMBL" id="JBDFQZ010000012">
    <property type="protein sequence ID" value="KAK9673876.1"/>
    <property type="molecule type" value="Genomic_DNA"/>
</dbReference>
<dbReference type="InterPro" id="IPR006969">
    <property type="entry name" value="Stig-like"/>
</dbReference>
<comment type="similarity">
    <text evidence="1">Belongs to the STIG1 family.</text>
</comment>
<evidence type="ECO:0000313" key="5">
    <source>
        <dbReference type="EMBL" id="KAK9673876.1"/>
    </source>
</evidence>
<evidence type="ECO:0000313" key="6">
    <source>
        <dbReference type="Proteomes" id="UP001443914"/>
    </source>
</evidence>
<feature type="compositionally biased region" description="Polar residues" evidence="3">
    <location>
        <begin position="27"/>
        <end position="43"/>
    </location>
</feature>
<evidence type="ECO:0000256" key="3">
    <source>
        <dbReference type="SAM" id="MobiDB-lite"/>
    </source>
</evidence>
<name>A0AAW1HCT8_SAPOF</name>
<comment type="caution">
    <text evidence="5">The sequence shown here is derived from an EMBL/GenBank/DDBJ whole genome shotgun (WGS) entry which is preliminary data.</text>
</comment>
<protein>
    <submittedName>
        <fullName evidence="5">Uncharacterized protein</fullName>
    </submittedName>
</protein>
<evidence type="ECO:0000256" key="4">
    <source>
        <dbReference type="SAM" id="SignalP"/>
    </source>
</evidence>